<feature type="binding site" description="in other chain" evidence="8">
    <location>
        <begin position="235"/>
        <end position="236"/>
    </location>
    <ligand>
        <name>deamido-NAD(+)</name>
        <dbReference type="ChEBI" id="CHEBI:58437"/>
        <note>ligand shared between two neighboring subunits</note>
    </ligand>
</feature>
<organism evidence="12 13">
    <name type="scientific">Virgibacillus profundi</name>
    <dbReference type="NCBI Taxonomy" id="2024555"/>
    <lineage>
        <taxon>Bacteria</taxon>
        <taxon>Bacillati</taxon>
        <taxon>Bacillota</taxon>
        <taxon>Bacilli</taxon>
        <taxon>Bacillales</taxon>
        <taxon>Bacillaceae</taxon>
        <taxon>Virgibacillus</taxon>
    </lineage>
</organism>
<keyword evidence="2 8" id="KW-0436">Ligase</keyword>
<feature type="binding site" evidence="8">
    <location>
        <position position="189"/>
    </location>
    <ligand>
        <name>ATP</name>
        <dbReference type="ChEBI" id="CHEBI:30616"/>
    </ligand>
</feature>
<evidence type="ECO:0000259" key="11">
    <source>
        <dbReference type="Pfam" id="PF02540"/>
    </source>
</evidence>
<evidence type="ECO:0000313" key="13">
    <source>
        <dbReference type="Proteomes" id="UP000218887"/>
    </source>
</evidence>
<dbReference type="SUPFAM" id="SSF52402">
    <property type="entry name" value="Adenine nucleotide alpha hydrolases-like"/>
    <property type="match status" value="1"/>
</dbReference>
<comment type="similarity">
    <text evidence="1 8 9">Belongs to the NAD synthetase family.</text>
</comment>
<comment type="subunit">
    <text evidence="8">Homodimer.</text>
</comment>
<feature type="binding site" evidence="8">
    <location>
        <position position="158"/>
    </location>
    <ligand>
        <name>deamido-NAD(+)</name>
        <dbReference type="ChEBI" id="CHEBI:58437"/>
        <note>ligand shared between two neighboring subunits</note>
    </ligand>
</feature>
<dbReference type="EMBL" id="NPOA01000009">
    <property type="protein sequence ID" value="PAV28926.1"/>
    <property type="molecule type" value="Genomic_DNA"/>
</dbReference>
<dbReference type="GO" id="GO:0003952">
    <property type="term" value="F:NAD+ synthase (glutamine-hydrolyzing) activity"/>
    <property type="evidence" value="ECO:0007669"/>
    <property type="project" value="InterPro"/>
</dbReference>
<keyword evidence="6 8" id="KW-0460">Magnesium</keyword>
<feature type="binding site" evidence="8">
    <location>
        <position position="167"/>
    </location>
    <ligand>
        <name>ATP</name>
        <dbReference type="ChEBI" id="CHEBI:30616"/>
    </ligand>
</feature>
<evidence type="ECO:0000256" key="8">
    <source>
        <dbReference type="HAMAP-Rule" id="MF_00193"/>
    </source>
</evidence>
<evidence type="ECO:0000256" key="2">
    <source>
        <dbReference type="ARBA" id="ARBA00022598"/>
    </source>
</evidence>
<name>A0A2A2IC95_9BACI</name>
<dbReference type="GO" id="GO:0046872">
    <property type="term" value="F:metal ion binding"/>
    <property type="evidence" value="ECO:0007669"/>
    <property type="project" value="UniProtKB-KW"/>
</dbReference>
<keyword evidence="3 8" id="KW-0479">Metal-binding</keyword>
<feature type="binding site" evidence="8">
    <location>
        <position position="138"/>
    </location>
    <ligand>
        <name>ATP</name>
        <dbReference type="ChEBI" id="CHEBI:30616"/>
    </ligand>
</feature>
<evidence type="ECO:0000256" key="3">
    <source>
        <dbReference type="ARBA" id="ARBA00022723"/>
    </source>
</evidence>
<dbReference type="AlphaFoldDB" id="A0A2A2IC95"/>
<dbReference type="GO" id="GO:0005524">
    <property type="term" value="F:ATP binding"/>
    <property type="evidence" value="ECO:0007669"/>
    <property type="project" value="UniProtKB-UniRule"/>
</dbReference>
<dbReference type="InterPro" id="IPR022926">
    <property type="entry name" value="NH(3)-dep_NAD(+)_synth"/>
</dbReference>
<keyword evidence="5 8" id="KW-0067">ATP-binding</keyword>
<dbReference type="InterPro" id="IPR022310">
    <property type="entry name" value="NAD/GMP_synthase"/>
</dbReference>
<feature type="binding site" description="in other chain" evidence="8">
    <location>
        <position position="151"/>
    </location>
    <ligand>
        <name>deamido-NAD(+)</name>
        <dbReference type="ChEBI" id="CHEBI:58437"/>
        <note>ligand shared between two neighboring subunits</note>
    </ligand>
</feature>
<protein>
    <recommendedName>
        <fullName evidence="8 10">NH(3)-dependent NAD(+) synthetase</fullName>
        <ecNumber evidence="8 10">6.3.1.5</ecNumber>
    </recommendedName>
</protein>
<keyword evidence="13" id="KW-1185">Reference proteome</keyword>
<dbReference type="InterPro" id="IPR014729">
    <property type="entry name" value="Rossmann-like_a/b/a_fold"/>
</dbReference>
<evidence type="ECO:0000256" key="7">
    <source>
        <dbReference type="ARBA" id="ARBA00023027"/>
    </source>
</evidence>
<comment type="pathway">
    <text evidence="8">Cofactor biosynthesis; NAD(+) biosynthesis; NAD(+) from deamido-NAD(+) (ammonia route): step 1/1.</text>
</comment>
<dbReference type="GO" id="GO:0005737">
    <property type="term" value="C:cytoplasm"/>
    <property type="evidence" value="ECO:0007669"/>
    <property type="project" value="InterPro"/>
</dbReference>
<evidence type="ECO:0000256" key="9">
    <source>
        <dbReference type="RuleBase" id="RU003811"/>
    </source>
</evidence>
<accession>A0A2A2IC95</accession>
<dbReference type="PANTHER" id="PTHR23090">
    <property type="entry name" value="NH 3 /GLUTAMINE-DEPENDENT NAD + SYNTHETASE"/>
    <property type="match status" value="1"/>
</dbReference>
<evidence type="ECO:0000256" key="6">
    <source>
        <dbReference type="ARBA" id="ARBA00022842"/>
    </source>
</evidence>
<reference evidence="12 13" key="1">
    <citation type="submission" date="2017-08" db="EMBL/GenBank/DDBJ databases">
        <title>Virgibacillus indicus sp. nov. and Virgibacillus profoundi sp. nov, two moderately halophilic bacteria isolated from marine sediment by using the Microfluidic Streak Plate.</title>
        <authorList>
            <person name="Xu B."/>
            <person name="Hu B."/>
            <person name="Wang J."/>
            <person name="Zhu Y."/>
            <person name="Huang L."/>
            <person name="Du W."/>
            <person name="Huang Y."/>
        </authorList>
    </citation>
    <scope>NUCLEOTIDE SEQUENCE [LARGE SCALE GENOMIC DNA]</scope>
    <source>
        <strain evidence="12 13">IO3-P3-H5</strain>
    </source>
</reference>
<dbReference type="CDD" id="cd00553">
    <property type="entry name" value="NAD_synthase"/>
    <property type="match status" value="1"/>
</dbReference>
<proteinExistence type="inferred from homology"/>
<keyword evidence="4 8" id="KW-0547">Nucleotide-binding</keyword>
<dbReference type="GO" id="GO:0008795">
    <property type="term" value="F:NAD+ synthase activity"/>
    <property type="evidence" value="ECO:0007669"/>
    <property type="project" value="UniProtKB-UniRule"/>
</dbReference>
<evidence type="ECO:0000313" key="12">
    <source>
        <dbReference type="EMBL" id="PAV28926.1"/>
    </source>
</evidence>
<dbReference type="PANTHER" id="PTHR23090:SF7">
    <property type="entry name" value="NH(3)-DEPENDENT NAD(+) SYNTHETASE"/>
    <property type="match status" value="1"/>
</dbReference>
<dbReference type="GO" id="GO:0009435">
    <property type="term" value="P:NAD+ biosynthetic process"/>
    <property type="evidence" value="ECO:0007669"/>
    <property type="project" value="UniProtKB-UniRule"/>
</dbReference>
<evidence type="ECO:0000256" key="4">
    <source>
        <dbReference type="ARBA" id="ARBA00022741"/>
    </source>
</evidence>
<dbReference type="NCBIfam" id="TIGR00552">
    <property type="entry name" value="nadE"/>
    <property type="match status" value="1"/>
</dbReference>
<dbReference type="OrthoDB" id="9803818at2"/>
<dbReference type="GO" id="GO:0004359">
    <property type="term" value="F:glutaminase activity"/>
    <property type="evidence" value="ECO:0007669"/>
    <property type="project" value="InterPro"/>
</dbReference>
<feature type="binding site" evidence="8">
    <location>
        <position position="33"/>
    </location>
    <ligand>
        <name>Mg(2+)</name>
        <dbReference type="ChEBI" id="CHEBI:18420"/>
    </ligand>
</feature>
<gene>
    <name evidence="8 12" type="primary">nadE</name>
    <name evidence="12" type="ORF">CIL05_13155</name>
</gene>
<sequence length="247" mass="27768">MDKQIDEIVKWLTQQVKNAGVKGLMVGVSGGLDSAVVAYLIKRAFPKESLGVLLPIQTSSSNMEHANNVIQNSGINGITVDLSETHNEMYSRIKAELNRKNEFNVDHDQIAGANLRARLRMSTLYALATNYNYLVVGTDNASEWYTGYFTKYGDGGADILPLVDFTKQEVREMATYLGVSEEIVSKKPSADLWEDQTDEDEMGTTYDKIDAFIQGKEIPEKDKEIIESMHKRTAHKRNPLPQFKRSK</sequence>
<comment type="function">
    <text evidence="8">Catalyzes the ATP-dependent amidation of deamido-NAD to form NAD. Uses ammonia as a nitrogen source.</text>
</comment>
<dbReference type="UniPathway" id="UPA00253">
    <property type="reaction ID" value="UER00333"/>
</dbReference>
<comment type="catalytic activity">
    <reaction evidence="8 10">
        <text>deamido-NAD(+) + NH4(+) + ATP = AMP + diphosphate + NAD(+) + H(+)</text>
        <dbReference type="Rhea" id="RHEA:21188"/>
        <dbReference type="ChEBI" id="CHEBI:15378"/>
        <dbReference type="ChEBI" id="CHEBI:28938"/>
        <dbReference type="ChEBI" id="CHEBI:30616"/>
        <dbReference type="ChEBI" id="CHEBI:33019"/>
        <dbReference type="ChEBI" id="CHEBI:57540"/>
        <dbReference type="ChEBI" id="CHEBI:58437"/>
        <dbReference type="ChEBI" id="CHEBI:456215"/>
        <dbReference type="EC" id="6.3.1.5"/>
    </reaction>
</comment>
<evidence type="ECO:0000256" key="5">
    <source>
        <dbReference type="ARBA" id="ARBA00022840"/>
    </source>
</evidence>
<dbReference type="Proteomes" id="UP000218887">
    <property type="component" value="Unassembled WGS sequence"/>
</dbReference>
<dbReference type="HAMAP" id="MF_00193">
    <property type="entry name" value="NadE_ammonia_dep"/>
    <property type="match status" value="1"/>
</dbReference>
<feature type="binding site" evidence="8">
    <location>
        <position position="143"/>
    </location>
    <ligand>
        <name>Mg(2+)</name>
        <dbReference type="ChEBI" id="CHEBI:18420"/>
    </ligand>
</feature>
<dbReference type="Gene3D" id="3.40.50.620">
    <property type="entry name" value="HUPs"/>
    <property type="match status" value="1"/>
</dbReference>
<feature type="binding site" description="in other chain" evidence="8">
    <location>
        <position position="118"/>
    </location>
    <ligand>
        <name>deamido-NAD(+)</name>
        <dbReference type="ChEBI" id="CHEBI:58437"/>
        <note>ligand shared between two neighboring subunits</note>
    </ligand>
</feature>
<comment type="caution">
    <text evidence="12">The sequence shown here is derived from an EMBL/GenBank/DDBJ whole genome shotgun (WGS) entry which is preliminary data.</text>
</comment>
<evidence type="ECO:0000256" key="1">
    <source>
        <dbReference type="ARBA" id="ARBA00005859"/>
    </source>
</evidence>
<keyword evidence="7 8" id="KW-0520">NAD</keyword>
<dbReference type="RefSeq" id="WP_095656017.1">
    <property type="nucleotide sequence ID" value="NZ_NPOA01000009.1"/>
</dbReference>
<dbReference type="EC" id="6.3.1.5" evidence="8 10"/>
<evidence type="ECO:0000256" key="10">
    <source>
        <dbReference type="RuleBase" id="RU003812"/>
    </source>
</evidence>
<dbReference type="Pfam" id="PF02540">
    <property type="entry name" value="NAD_synthase"/>
    <property type="match status" value="1"/>
</dbReference>
<feature type="domain" description="NAD/GMP synthase" evidence="11">
    <location>
        <begin position="5"/>
        <end position="238"/>
    </location>
</feature>
<feature type="binding site" evidence="8">
    <location>
        <begin position="27"/>
        <end position="34"/>
    </location>
    <ligand>
        <name>ATP</name>
        <dbReference type="ChEBI" id="CHEBI:30616"/>
    </ligand>
</feature>
<dbReference type="InterPro" id="IPR003694">
    <property type="entry name" value="NAD_synthase"/>
</dbReference>